<protein>
    <submittedName>
        <fullName evidence="2">Uncharacterized protein</fullName>
    </submittedName>
</protein>
<sequence length="733" mass="81597">MRAQKVEASEAEKAAAMAQVQQLQAAREENERAVAAMRLQGDSADANLNDAMCQMELLKLENAALAKELLDAIRGSTLQEAEKQRLIAEQEQLLREQQQLLAQAELVGDVETARGSDMEAEMEAPRAPREAWASGGASLDEVVQSIEMLQLDNEALIMQTKAALRELEEEATEEESEKCAQNRAQLLQMQMASRNLQDAHEALTSGFGDGGRQEILRQLEQLKAQNSLLTMDLQVATERAVCLEVATQTEMDLALVRFDLEPSSDATPNVPPNVPPKVPKHVPTLRPSSFSKPAENIFSKPAEIIFTPRGDVDDDLLEKLFGVNGRWLEVRNQEALVDIAGDALEHILNKYHVPCSFNVVDYDPKHDDDGDQIDDPDTYDDNVFLPVYSTGNQLTPLMGSGEPYMDPDQNRGHYAAANSRTMQEVSHDTISEMILPIVLAKVVQPNGVAKVAGTLSTHINPQLLATAAGQMGLSVEECEQMLRDNMNFIAQGISRIAETMECRIGAELNEISMRRRASVAVFDRNNSSGWLKSLNSMKKDGLLEPEVQSQLTNLTLQLNNQLRDKRRLEKMLATNNSLNALSEIKKYRHAPRSVVGTICALYLVLNLPGCYEFLPYSDQERNYFLPTNKMPLQDLWRMKSKKLAVSSVVKKMKQVCPETLIEEGDIDVDGDGIGDNGDIRFRSSTQMIRGLSMEDCVRASQVTGVVYEWLYVTHTLRETAILLDRIRRGFEAA</sequence>
<comment type="caution">
    <text evidence="2">The sequence shown here is derived from an EMBL/GenBank/DDBJ whole genome shotgun (WGS) entry which is preliminary data.</text>
</comment>
<keyword evidence="3" id="KW-1185">Reference proteome</keyword>
<evidence type="ECO:0000256" key="1">
    <source>
        <dbReference type="SAM" id="Coils"/>
    </source>
</evidence>
<dbReference type="Proteomes" id="UP001190700">
    <property type="component" value="Unassembled WGS sequence"/>
</dbReference>
<evidence type="ECO:0000313" key="3">
    <source>
        <dbReference type="Proteomes" id="UP001190700"/>
    </source>
</evidence>
<gene>
    <name evidence="2" type="ORF">CYMTET_18393</name>
</gene>
<accession>A0AAE0L688</accession>
<evidence type="ECO:0000313" key="2">
    <source>
        <dbReference type="EMBL" id="KAK3273362.1"/>
    </source>
</evidence>
<feature type="coiled-coil region" evidence="1">
    <location>
        <begin position="6"/>
        <end position="107"/>
    </location>
</feature>
<dbReference type="EMBL" id="LGRX02008510">
    <property type="protein sequence ID" value="KAK3273362.1"/>
    <property type="molecule type" value="Genomic_DNA"/>
</dbReference>
<reference evidence="2 3" key="1">
    <citation type="journal article" date="2015" name="Genome Biol. Evol.">
        <title>Comparative Genomics of a Bacterivorous Green Alga Reveals Evolutionary Causalities and Consequences of Phago-Mixotrophic Mode of Nutrition.</title>
        <authorList>
            <person name="Burns J.A."/>
            <person name="Paasch A."/>
            <person name="Narechania A."/>
            <person name="Kim E."/>
        </authorList>
    </citation>
    <scope>NUCLEOTIDE SEQUENCE [LARGE SCALE GENOMIC DNA]</scope>
    <source>
        <strain evidence="2 3">PLY_AMNH</strain>
    </source>
</reference>
<proteinExistence type="predicted"/>
<feature type="coiled-coil region" evidence="1">
    <location>
        <begin position="212"/>
        <end position="239"/>
    </location>
</feature>
<dbReference type="AlphaFoldDB" id="A0AAE0L688"/>
<name>A0AAE0L688_9CHLO</name>
<organism evidence="2 3">
    <name type="scientific">Cymbomonas tetramitiformis</name>
    <dbReference type="NCBI Taxonomy" id="36881"/>
    <lineage>
        <taxon>Eukaryota</taxon>
        <taxon>Viridiplantae</taxon>
        <taxon>Chlorophyta</taxon>
        <taxon>Pyramimonadophyceae</taxon>
        <taxon>Pyramimonadales</taxon>
        <taxon>Pyramimonadaceae</taxon>
        <taxon>Cymbomonas</taxon>
    </lineage>
</organism>
<keyword evidence="1" id="KW-0175">Coiled coil</keyword>